<dbReference type="EMBL" id="QYBC01000002">
    <property type="protein sequence ID" value="RYB06954.1"/>
    <property type="molecule type" value="Genomic_DNA"/>
</dbReference>
<dbReference type="Proteomes" id="UP000289411">
    <property type="component" value="Unassembled WGS sequence"/>
</dbReference>
<dbReference type="RefSeq" id="WP_129217493.1">
    <property type="nucleotide sequence ID" value="NZ_QYBC01000002.1"/>
</dbReference>
<keyword evidence="4" id="KW-1185">Reference proteome</keyword>
<sequence>MADPYETDPTEGFGAHAARAKDELNARFQGLRRDAASSAKSAADSVSDRYGQGGSAEAGDTASNFRDQAAQAADQAKGAAASIAEQARARLNEIVDQQKAAGADRIAGVAKAAHSAAEDLDKTNPHMARLVRSAADNVDRIADDVRSRDIGDVFATVADFGRRQPVAFFGGAVLAGFVLARFFKSDAPMIDDTSVYGGHQV</sequence>
<dbReference type="AlphaFoldDB" id="A0A4Q2RGX5"/>
<comment type="caution">
    <text evidence="3">The sequence shown here is derived from an EMBL/GenBank/DDBJ whole genome shotgun (WGS) entry which is preliminary data.</text>
</comment>
<reference evidence="3 4" key="2">
    <citation type="submission" date="2019-02" db="EMBL/GenBank/DDBJ databases">
        <title>'Lichenibacterium ramalinii' gen. nov. sp. nov., 'Lichenibacterium minor' gen. nov. sp. nov.</title>
        <authorList>
            <person name="Pankratov T."/>
        </authorList>
    </citation>
    <scope>NUCLEOTIDE SEQUENCE [LARGE SCALE GENOMIC DNA]</scope>
    <source>
        <strain evidence="3 4">RmlP001</strain>
    </source>
</reference>
<evidence type="ECO:0000313" key="3">
    <source>
        <dbReference type="EMBL" id="RYB06954.1"/>
    </source>
</evidence>
<feature type="compositionally biased region" description="Low complexity" evidence="1">
    <location>
        <begin position="36"/>
        <end position="49"/>
    </location>
</feature>
<protein>
    <recommendedName>
        <fullName evidence="5">Nutrient deprivation-induced protein</fullName>
    </recommendedName>
</protein>
<accession>A0A4Q2RGX5</accession>
<proteinExistence type="predicted"/>
<feature type="region of interest" description="Disordered" evidence="1">
    <location>
        <begin position="29"/>
        <end position="62"/>
    </location>
</feature>
<gene>
    <name evidence="3" type="ORF">D3272_02375</name>
</gene>
<reference evidence="3 4" key="1">
    <citation type="submission" date="2018-09" db="EMBL/GenBank/DDBJ databases">
        <authorList>
            <person name="Grouzdev D.S."/>
            <person name="Krutkina M.S."/>
        </authorList>
    </citation>
    <scope>NUCLEOTIDE SEQUENCE [LARGE SCALE GENOMIC DNA]</scope>
    <source>
        <strain evidence="3 4">RmlP001</strain>
    </source>
</reference>
<evidence type="ECO:0000256" key="1">
    <source>
        <dbReference type="SAM" id="MobiDB-lite"/>
    </source>
</evidence>
<keyword evidence="2" id="KW-1133">Transmembrane helix</keyword>
<dbReference type="OrthoDB" id="7889162at2"/>
<evidence type="ECO:0008006" key="5">
    <source>
        <dbReference type="Google" id="ProtNLM"/>
    </source>
</evidence>
<evidence type="ECO:0000256" key="2">
    <source>
        <dbReference type="SAM" id="Phobius"/>
    </source>
</evidence>
<keyword evidence="2" id="KW-0472">Membrane</keyword>
<evidence type="ECO:0000313" key="4">
    <source>
        <dbReference type="Proteomes" id="UP000289411"/>
    </source>
</evidence>
<dbReference type="Gene3D" id="1.20.120.20">
    <property type="entry name" value="Apolipoprotein"/>
    <property type="match status" value="1"/>
</dbReference>
<keyword evidence="2" id="KW-0812">Transmembrane</keyword>
<feature type="transmembrane region" description="Helical" evidence="2">
    <location>
        <begin position="166"/>
        <end position="183"/>
    </location>
</feature>
<organism evidence="3 4">
    <name type="scientific">Lichenibacterium ramalinae</name>
    <dbReference type="NCBI Taxonomy" id="2316527"/>
    <lineage>
        <taxon>Bacteria</taxon>
        <taxon>Pseudomonadati</taxon>
        <taxon>Pseudomonadota</taxon>
        <taxon>Alphaproteobacteria</taxon>
        <taxon>Hyphomicrobiales</taxon>
        <taxon>Lichenihabitantaceae</taxon>
        <taxon>Lichenibacterium</taxon>
    </lineage>
</organism>
<name>A0A4Q2RGX5_9HYPH</name>